<gene>
    <name evidence="4" type="ORF">SSPO_053860</name>
</gene>
<dbReference type="SUPFAM" id="SSF56349">
    <property type="entry name" value="DNA breaking-rejoining enzymes"/>
    <property type="match status" value="1"/>
</dbReference>
<dbReference type="Gene3D" id="1.10.443.10">
    <property type="entry name" value="Intergrase catalytic core"/>
    <property type="match status" value="1"/>
</dbReference>
<dbReference type="PROSITE" id="PS51898">
    <property type="entry name" value="TYR_RECOMBINASE"/>
    <property type="match status" value="1"/>
</dbReference>
<dbReference type="EMBL" id="AP019620">
    <property type="protein sequence ID" value="BBJ42668.1"/>
    <property type="molecule type" value="Genomic_DNA"/>
</dbReference>
<evidence type="ECO:0000256" key="2">
    <source>
        <dbReference type="SAM" id="Coils"/>
    </source>
</evidence>
<evidence type="ECO:0000313" key="4">
    <source>
        <dbReference type="EMBL" id="BBJ42668.1"/>
    </source>
</evidence>
<dbReference type="InterPro" id="IPR011010">
    <property type="entry name" value="DNA_brk_join_enz"/>
</dbReference>
<dbReference type="GO" id="GO:0006310">
    <property type="term" value="P:DNA recombination"/>
    <property type="evidence" value="ECO:0007669"/>
    <property type="project" value="UniProtKB-KW"/>
</dbReference>
<feature type="coiled-coil region" evidence="2">
    <location>
        <begin position="750"/>
        <end position="796"/>
    </location>
</feature>
<proteinExistence type="predicted"/>
<reference evidence="4 5" key="1">
    <citation type="journal article" date="2020" name="Int. J. Syst. Evol. Microbiol.">
        <title>Reclassification of Streptomyces castelarensis and Streptomyces sporoclivatus as later heterotypic synonyms of Streptomyces antimycoticus.</title>
        <authorList>
            <person name="Komaki H."/>
            <person name="Tamura T."/>
        </authorList>
    </citation>
    <scope>NUCLEOTIDE SEQUENCE [LARGE SCALE GENOMIC DNA]</scope>
    <source>
        <strain evidence="4 5">NBRC 100767</strain>
    </source>
</reference>
<sequence length="830" mass="94002">MSTRTHARASVFPDATATTLPLGGAAAAALREKFPSRPAEVASPISAESREQVLERLLKPPVRPRNPNTVSSRQRGAQRLLEWLETFPGDDWQQRWQSSPVSQDHRSWREIVLRWGAERGLRPVREADLQAGMLALLAADMVRPEMTWLTPRMNKHFREAIVQARDADGFERLEASVSPDLWSSKNGRGARVLICVIVAAKGGLLRDITVGDFLELRRLTNLGKYHHLTLAYAWLRNMGTFPDDAPTTLRAVESHTGQVSVAQLVDRYQLQCTPVRNLIVEYLTERQPTIDYTTLEGLSRVLASQFWANLERHHPGIQSLNLAPEVTSAWKARIATKTRRERQPDGTVREVTSPRTSAPAILMQVRAFYLDLAQWAADEPERWAHWVARCPITTREVSTKKLESQQKARMDQRTRERLPTLPILVKVADQRLKEARVLFDRQRETPALAKFTANGRTYTKARSSVWSDPDRSTWAYDEHGSRIDVALMENRAFWAWASIEVLRHTGIRVEEMLEISHHSIIQYKLPTTGEIVPLLQIAPSKTDEERLLLVNPELADVLSAIVSRVRDSSGRIPLVASYDLGEKVWNSPMPLLFQWWVNGENRALSVNTIRRCLAETLESAELTDNTGQPLKYQPHDFRRIFITDAILSGLPPHIAQIIAGHHSINTTMRYNAVYPMAAIEAHRAFIARRRTLRPSEEYRVPTDEEWDSFLGHFERRKLSLGVCGRAYGSDCIHEHACVRCTMLRVDPTERPRLEEIRDNLIARIAEAEREGWLGEVDGLNVSLAAAEEKLAQLDAQESRRSSTVHLGMPTFSQIATATVDTAKPNPEPST</sequence>
<keyword evidence="2" id="KW-0175">Coiled coil</keyword>
<dbReference type="Proteomes" id="UP000463951">
    <property type="component" value="Chromosome"/>
</dbReference>
<dbReference type="GO" id="GO:0015074">
    <property type="term" value="P:DNA integration"/>
    <property type="evidence" value="ECO:0007669"/>
    <property type="project" value="InterPro"/>
</dbReference>
<organism evidence="4 5">
    <name type="scientific">Streptomyces antimycoticus</name>
    <dbReference type="NCBI Taxonomy" id="68175"/>
    <lineage>
        <taxon>Bacteria</taxon>
        <taxon>Bacillati</taxon>
        <taxon>Actinomycetota</taxon>
        <taxon>Actinomycetes</taxon>
        <taxon>Kitasatosporales</taxon>
        <taxon>Streptomycetaceae</taxon>
        <taxon>Streptomyces</taxon>
        <taxon>Streptomyces violaceusniger group</taxon>
    </lineage>
</organism>
<dbReference type="InterPro" id="IPR002104">
    <property type="entry name" value="Integrase_catalytic"/>
</dbReference>
<dbReference type="AlphaFoldDB" id="A0A499URR8"/>
<name>A0A499URR8_9ACTN</name>
<accession>A0A499URR8</accession>
<dbReference type="InterPro" id="IPR013762">
    <property type="entry name" value="Integrase-like_cat_sf"/>
</dbReference>
<evidence type="ECO:0000259" key="3">
    <source>
        <dbReference type="PROSITE" id="PS51898"/>
    </source>
</evidence>
<dbReference type="CDD" id="cd00397">
    <property type="entry name" value="DNA_BRE_C"/>
    <property type="match status" value="1"/>
</dbReference>
<keyword evidence="1" id="KW-0233">DNA recombination</keyword>
<dbReference type="GO" id="GO:0003677">
    <property type="term" value="F:DNA binding"/>
    <property type="evidence" value="ECO:0007669"/>
    <property type="project" value="InterPro"/>
</dbReference>
<protein>
    <submittedName>
        <fullName evidence="4">Integrase</fullName>
    </submittedName>
</protein>
<evidence type="ECO:0000313" key="5">
    <source>
        <dbReference type="Proteomes" id="UP000463951"/>
    </source>
</evidence>
<dbReference type="Pfam" id="PF00589">
    <property type="entry name" value="Phage_integrase"/>
    <property type="match status" value="1"/>
</dbReference>
<evidence type="ECO:0000256" key="1">
    <source>
        <dbReference type="ARBA" id="ARBA00023172"/>
    </source>
</evidence>
<feature type="domain" description="Tyr recombinase" evidence="3">
    <location>
        <begin position="469"/>
        <end position="683"/>
    </location>
</feature>